<keyword evidence="2" id="KW-0378">Hydrolase</keyword>
<accession>A0A2A7TZ07</accession>
<name>A0A2A7TZ07_EDWTA</name>
<dbReference type="CDD" id="cd01300">
    <property type="entry name" value="YtcJ_like"/>
    <property type="match status" value="1"/>
</dbReference>
<dbReference type="PANTHER" id="PTHR22642">
    <property type="entry name" value="IMIDAZOLONEPROPIONASE"/>
    <property type="match status" value="1"/>
</dbReference>
<evidence type="ECO:0000313" key="2">
    <source>
        <dbReference type="EMBL" id="PEH71271.1"/>
    </source>
</evidence>
<dbReference type="Gene3D" id="3.20.20.140">
    <property type="entry name" value="Metal-dependent hydrolases"/>
    <property type="match status" value="1"/>
</dbReference>
<comment type="caution">
    <text evidence="2">The sequence shown here is derived from an EMBL/GenBank/DDBJ whole genome shotgun (WGS) entry which is preliminary data.</text>
</comment>
<dbReference type="Gene3D" id="3.10.310.70">
    <property type="match status" value="1"/>
</dbReference>
<feature type="domain" description="Amidohydrolase 3" evidence="1">
    <location>
        <begin position="84"/>
        <end position="582"/>
    </location>
</feature>
<organism evidence="2 3">
    <name type="scientific">Edwardsiella tarda</name>
    <dbReference type="NCBI Taxonomy" id="636"/>
    <lineage>
        <taxon>Bacteria</taxon>
        <taxon>Pseudomonadati</taxon>
        <taxon>Pseudomonadota</taxon>
        <taxon>Gammaproteobacteria</taxon>
        <taxon>Enterobacterales</taxon>
        <taxon>Hafniaceae</taxon>
        <taxon>Edwardsiella</taxon>
    </lineage>
</organism>
<dbReference type="Proteomes" id="UP000219788">
    <property type="component" value="Unassembled WGS sequence"/>
</dbReference>
<dbReference type="SUPFAM" id="SSF51338">
    <property type="entry name" value="Composite domain of metallo-dependent hydrolases"/>
    <property type="match status" value="1"/>
</dbReference>
<dbReference type="GO" id="GO:0016810">
    <property type="term" value="F:hydrolase activity, acting on carbon-nitrogen (but not peptide) bonds"/>
    <property type="evidence" value="ECO:0007669"/>
    <property type="project" value="InterPro"/>
</dbReference>
<dbReference type="AlphaFoldDB" id="A0A2A7TZ07"/>
<dbReference type="Pfam" id="PF07969">
    <property type="entry name" value="Amidohydro_3"/>
    <property type="match status" value="1"/>
</dbReference>
<protein>
    <submittedName>
        <fullName evidence="2">Amidohydrolase</fullName>
    </submittedName>
</protein>
<sequence>MREGINSMKMDNIAFRLIDMTSPVTLFLAKKVITMDPAAPCAECVASQHGTIVAVGPTETVMKALALHHCAIEVDDRFREYYIYPGFSEHHMHPHMMGAFLRDAHYIGYVDRKGVDGTRLPGIQSVDALIERLRQLLRHDHARLASSATQWLNCWGFDPLLLNNADVSRDVLDQVSTEYPICLSHASGHVINVNSRALTLCGYERMPADPNLFCYEDGRLNGTIAELAMMQPAIANGAARMDFSLEGLLDAGEIATRIARIHGCTSITDKGTNIPVIPGNMAAEAWIKGAAQKRLHTRVIMEPWFSSIERWRYKTWSGWEAVEALRNEYHPRLSVGNYKLLADGSIQAFTAHLLPDQSYVTPGKPNGLLLMDADAMAKHIALAESHGMSCSIHTNGNGATEAALEAIALVRANNPNPGFRHSLEHCQLATENQFYRMARLGVTPNLFANHLYFWGDVHCKYTVGPHGVRRMDACRSATRYGLKHGVHSDDMVTEVAPLFSAWCAVNRRSLTGVVYGEDQCLTVDEAMRVITYNHAWLAHQDDVRGSIELGKWADFTVLEEEATEAVRERLKDIRIIGTVIGGDDIMLN</sequence>
<dbReference type="STRING" id="636.AAW15_00345"/>
<reference evidence="3" key="1">
    <citation type="submission" date="2017-09" db="EMBL/GenBank/DDBJ databases">
        <title>FDA dAtabase for Regulatory Grade micrObial Sequences (FDA-ARGOS): Supporting development and validation of Infectious Disease Dx tests.</title>
        <authorList>
            <person name="Goldberg B."/>
            <person name="Campos J."/>
            <person name="Tallon L."/>
            <person name="Sadzewicz L."/>
            <person name="Ott S."/>
            <person name="Zhao X."/>
            <person name="Nagaraj S."/>
            <person name="Vavikolanu K."/>
            <person name="Aluvathingal J."/>
            <person name="Nadendla S."/>
            <person name="Geyer C."/>
            <person name="Sichtig H."/>
        </authorList>
    </citation>
    <scope>NUCLEOTIDE SEQUENCE [LARGE SCALE GENOMIC DNA]</scope>
    <source>
        <strain evidence="3">FDAARGOS_370</strain>
    </source>
</reference>
<evidence type="ECO:0000313" key="3">
    <source>
        <dbReference type="Proteomes" id="UP000219788"/>
    </source>
</evidence>
<gene>
    <name evidence="2" type="ORF">CRM76_04610</name>
</gene>
<proteinExistence type="predicted"/>
<dbReference type="SUPFAM" id="SSF51556">
    <property type="entry name" value="Metallo-dependent hydrolases"/>
    <property type="match status" value="1"/>
</dbReference>
<dbReference type="PANTHER" id="PTHR22642:SF2">
    <property type="entry name" value="PROTEIN LONG AFTER FAR-RED 3"/>
    <property type="match status" value="1"/>
</dbReference>
<dbReference type="InterPro" id="IPR033932">
    <property type="entry name" value="YtcJ-like"/>
</dbReference>
<dbReference type="OrthoDB" id="9766983at2"/>
<dbReference type="Gene3D" id="2.30.40.10">
    <property type="entry name" value="Urease, subunit C, domain 1"/>
    <property type="match status" value="1"/>
</dbReference>
<dbReference type="InterPro" id="IPR011059">
    <property type="entry name" value="Metal-dep_hydrolase_composite"/>
</dbReference>
<evidence type="ECO:0000259" key="1">
    <source>
        <dbReference type="Pfam" id="PF07969"/>
    </source>
</evidence>
<dbReference type="InterPro" id="IPR013108">
    <property type="entry name" value="Amidohydro_3"/>
</dbReference>
<dbReference type="EMBL" id="PDDV01000013">
    <property type="protein sequence ID" value="PEH71271.1"/>
    <property type="molecule type" value="Genomic_DNA"/>
</dbReference>
<dbReference type="InterPro" id="IPR032466">
    <property type="entry name" value="Metal_Hydrolase"/>
</dbReference>